<dbReference type="Proteomes" id="UP001596023">
    <property type="component" value="Unassembled WGS sequence"/>
</dbReference>
<dbReference type="Pfam" id="PF05016">
    <property type="entry name" value="ParE_toxin"/>
    <property type="match status" value="1"/>
</dbReference>
<evidence type="ECO:0000313" key="2">
    <source>
        <dbReference type="EMBL" id="MFC4674205.1"/>
    </source>
</evidence>
<keyword evidence="3" id="KW-1185">Reference proteome</keyword>
<comment type="caution">
    <text evidence="2">The sequence shown here is derived from an EMBL/GenBank/DDBJ whole genome shotgun (WGS) entry which is preliminary data.</text>
</comment>
<reference evidence="3" key="1">
    <citation type="journal article" date="2019" name="Int. J. Syst. Evol. Microbiol.">
        <title>The Global Catalogue of Microorganisms (GCM) 10K type strain sequencing project: providing services to taxonomists for standard genome sequencing and annotation.</title>
        <authorList>
            <consortium name="The Broad Institute Genomics Platform"/>
            <consortium name="The Broad Institute Genome Sequencing Center for Infectious Disease"/>
            <person name="Wu L."/>
            <person name="Ma J."/>
        </authorList>
    </citation>
    <scope>NUCLEOTIDE SEQUENCE [LARGE SCALE GENOMIC DNA]</scope>
    <source>
        <strain evidence="3">CCUG 66188</strain>
    </source>
</reference>
<name>A0ABV9KVL6_9BACT</name>
<dbReference type="InterPro" id="IPR035093">
    <property type="entry name" value="RelE/ParE_toxin_dom_sf"/>
</dbReference>
<sequence length="106" mass="12428">MVVIWSNKAKLRVRQIFEFYVQKSYNAASKLVLDIESAGNSLSKFPQMAAIEPILSELPKTYRALVIRDNYKVIYYIDNDKNKINIVTVWDCRQDDKKLKNEVIKK</sequence>
<evidence type="ECO:0000313" key="3">
    <source>
        <dbReference type="Proteomes" id="UP001596023"/>
    </source>
</evidence>
<accession>A0ABV9KVL6</accession>
<gene>
    <name evidence="2" type="ORF">ACFO6W_10895</name>
</gene>
<keyword evidence="1" id="KW-1277">Toxin-antitoxin system</keyword>
<dbReference type="Gene3D" id="3.30.2310.20">
    <property type="entry name" value="RelE-like"/>
    <property type="match status" value="1"/>
</dbReference>
<organism evidence="2 3">
    <name type="scientific">Dysgonomonas termitidis</name>
    <dbReference type="NCBI Taxonomy" id="1516126"/>
    <lineage>
        <taxon>Bacteria</taxon>
        <taxon>Pseudomonadati</taxon>
        <taxon>Bacteroidota</taxon>
        <taxon>Bacteroidia</taxon>
        <taxon>Bacteroidales</taxon>
        <taxon>Dysgonomonadaceae</taxon>
        <taxon>Dysgonomonas</taxon>
    </lineage>
</organism>
<evidence type="ECO:0000256" key="1">
    <source>
        <dbReference type="ARBA" id="ARBA00022649"/>
    </source>
</evidence>
<proteinExistence type="predicted"/>
<dbReference type="EMBL" id="JBHSGN010000069">
    <property type="protein sequence ID" value="MFC4674205.1"/>
    <property type="molecule type" value="Genomic_DNA"/>
</dbReference>
<dbReference type="RefSeq" id="WP_379996268.1">
    <property type="nucleotide sequence ID" value="NZ_JBHSGN010000069.1"/>
</dbReference>
<dbReference type="InterPro" id="IPR007712">
    <property type="entry name" value="RelE/ParE_toxin"/>
</dbReference>
<protein>
    <submittedName>
        <fullName evidence="2">Type II toxin-antitoxin system RelE/ParE family toxin</fullName>
    </submittedName>
</protein>